<organism evidence="1">
    <name type="scientific">termite gut metagenome</name>
    <dbReference type="NCBI Taxonomy" id="433724"/>
    <lineage>
        <taxon>unclassified sequences</taxon>
        <taxon>metagenomes</taxon>
        <taxon>organismal metagenomes</taxon>
    </lineage>
</organism>
<reference evidence="1" key="1">
    <citation type="submission" date="2019-03" db="EMBL/GenBank/DDBJ databases">
        <title>Single cell metagenomics reveals metabolic interactions within the superorganism composed of flagellate Streblomastix strix and complex community of Bacteroidetes bacteria on its surface.</title>
        <authorList>
            <person name="Treitli S.C."/>
            <person name="Kolisko M."/>
            <person name="Husnik F."/>
            <person name="Keeling P."/>
            <person name="Hampl V."/>
        </authorList>
    </citation>
    <scope>NUCLEOTIDE SEQUENCE</scope>
    <source>
        <strain evidence="1">STM</strain>
    </source>
</reference>
<feature type="non-terminal residue" evidence="1">
    <location>
        <position position="53"/>
    </location>
</feature>
<evidence type="ECO:0000313" key="1">
    <source>
        <dbReference type="EMBL" id="KAA6320676.1"/>
    </source>
</evidence>
<dbReference type="AlphaFoldDB" id="A0A5J4QFB4"/>
<proteinExistence type="predicted"/>
<gene>
    <name evidence="1" type="ORF">EZS27_029582</name>
</gene>
<sequence length="53" mass="5993">MKYFKVFPHMQTEGLLGVLHSQKEIRAFKDWQIIYSVAVNVGKTAADLSILLG</sequence>
<name>A0A5J4QFB4_9ZZZZ</name>
<protein>
    <submittedName>
        <fullName evidence="1">Uncharacterized protein</fullName>
    </submittedName>
</protein>
<dbReference type="EMBL" id="SNRY01003518">
    <property type="protein sequence ID" value="KAA6320676.1"/>
    <property type="molecule type" value="Genomic_DNA"/>
</dbReference>
<accession>A0A5J4QFB4</accession>
<comment type="caution">
    <text evidence="1">The sequence shown here is derived from an EMBL/GenBank/DDBJ whole genome shotgun (WGS) entry which is preliminary data.</text>
</comment>